<proteinExistence type="predicted"/>
<keyword evidence="2" id="KW-1185">Reference proteome</keyword>
<dbReference type="EMBL" id="CP042191">
    <property type="protein sequence ID" value="QDS72367.1"/>
    <property type="molecule type" value="Genomic_DNA"/>
</dbReference>
<sequence length="318" mass="35546">MEERRAEDTIAHSVQYPDAHLLGLPLEILDSILDELAALSPGSLWLKETQLRITATSVPPLSLLLAHRKLHAEALRHFYEHITIVLLVDAFDAARRSPKHEIYGQFLRECSHISRVRKLELRPVLNAGIEFLEPEIQEACVVLLETAKELKHIYVGWSEVPKHLLSRWRPWAYKGKALMPLRLLRGRFTMQGFSKDVPRLLMTTGSEVDVGVGVGYSEVYAAEFLNPPPSKGIVVVEYAVDTGISSDVIPSTDLEVLANVVLAYDVCELRASMWSMRRPLKWLVDVAAKVYVELLIAVVAEEDVVGGGSVADWNSVLP</sequence>
<protein>
    <submittedName>
        <fullName evidence="1">Uncharacterized protein</fullName>
    </submittedName>
</protein>
<dbReference type="OrthoDB" id="10452020at2759"/>
<name>A0A517L9Q8_9PEZI</name>
<reference evidence="1 2" key="1">
    <citation type="submission" date="2019-07" db="EMBL/GenBank/DDBJ databases">
        <title>Finished genome of Venturia effusa.</title>
        <authorList>
            <person name="Young C.A."/>
            <person name="Cox M.P."/>
            <person name="Ganley A.R.D."/>
            <person name="David W.J."/>
        </authorList>
    </citation>
    <scope>NUCLEOTIDE SEQUENCE [LARGE SCALE GENOMIC DNA]</scope>
    <source>
        <strain evidence="2">albino</strain>
    </source>
</reference>
<dbReference type="Proteomes" id="UP000316270">
    <property type="component" value="Chromosome 7"/>
</dbReference>
<accession>A0A517L9Q8</accession>
<evidence type="ECO:0000313" key="2">
    <source>
        <dbReference type="Proteomes" id="UP000316270"/>
    </source>
</evidence>
<organism evidence="1 2">
    <name type="scientific">Venturia effusa</name>
    <dbReference type="NCBI Taxonomy" id="50376"/>
    <lineage>
        <taxon>Eukaryota</taxon>
        <taxon>Fungi</taxon>
        <taxon>Dikarya</taxon>
        <taxon>Ascomycota</taxon>
        <taxon>Pezizomycotina</taxon>
        <taxon>Dothideomycetes</taxon>
        <taxon>Pleosporomycetidae</taxon>
        <taxon>Venturiales</taxon>
        <taxon>Venturiaceae</taxon>
        <taxon>Venturia</taxon>
    </lineage>
</organism>
<evidence type="ECO:0000313" key="1">
    <source>
        <dbReference type="EMBL" id="QDS72367.1"/>
    </source>
</evidence>
<dbReference type="AlphaFoldDB" id="A0A517L9Q8"/>
<gene>
    <name evidence="1" type="ORF">FKW77_008260</name>
</gene>